<dbReference type="PROSITE" id="PS00688">
    <property type="entry name" value="SIGMA54_INTERACT_3"/>
    <property type="match status" value="1"/>
</dbReference>
<dbReference type="FunFam" id="3.40.50.2300:FF:000018">
    <property type="entry name" value="DNA-binding transcriptional regulator NtrC"/>
    <property type="match status" value="1"/>
</dbReference>
<dbReference type="OMA" id="DRNRTEF"/>
<dbReference type="InterPro" id="IPR003593">
    <property type="entry name" value="AAA+_ATPase"/>
</dbReference>
<evidence type="ECO:0000313" key="12">
    <source>
        <dbReference type="Proteomes" id="UP000264231"/>
    </source>
</evidence>
<evidence type="ECO:0000256" key="8">
    <source>
        <dbReference type="PROSITE-ProRule" id="PRU00169"/>
    </source>
</evidence>
<evidence type="ECO:0000256" key="7">
    <source>
        <dbReference type="ARBA" id="ARBA00023163"/>
    </source>
</evidence>
<dbReference type="InterPro" id="IPR027417">
    <property type="entry name" value="P-loop_NTPase"/>
</dbReference>
<dbReference type="Gene3D" id="1.10.10.60">
    <property type="entry name" value="Homeodomain-like"/>
    <property type="match status" value="1"/>
</dbReference>
<dbReference type="SMART" id="SM00382">
    <property type="entry name" value="AAA"/>
    <property type="match status" value="1"/>
</dbReference>
<evidence type="ECO:0000256" key="1">
    <source>
        <dbReference type="ARBA" id="ARBA00022553"/>
    </source>
</evidence>
<dbReference type="PANTHER" id="PTHR32071">
    <property type="entry name" value="TRANSCRIPTIONAL REGULATORY PROTEIN"/>
    <property type="match status" value="1"/>
</dbReference>
<evidence type="ECO:0000256" key="5">
    <source>
        <dbReference type="ARBA" id="ARBA00023015"/>
    </source>
</evidence>
<proteinExistence type="predicted"/>
<dbReference type="GO" id="GO:0006355">
    <property type="term" value="P:regulation of DNA-templated transcription"/>
    <property type="evidence" value="ECO:0007669"/>
    <property type="project" value="InterPro"/>
</dbReference>
<reference evidence="11 12" key="1">
    <citation type="submission" date="2016-05" db="EMBL/GenBank/DDBJ databases">
        <title>Chromosome and linear plasmid sequence of a 2015 human isolate of tick-borne relapsing fever spirochete, Borrelia turicatae.</title>
        <authorList>
            <person name="Kingry L.C."/>
            <person name="Dhwani B."/>
            <person name="Replogle A."/>
            <person name="Sexton C."/>
            <person name="Rowe L."/>
            <person name="Stermole B.M."/>
            <person name="Christensen A.M."/>
            <person name="Schriefer M.E."/>
        </authorList>
    </citation>
    <scope>NUCLEOTIDE SEQUENCE [LARGE SCALE GENOMIC DNA]</scope>
    <source>
        <strain evidence="11 12">BTE5EL</strain>
    </source>
</reference>
<dbReference type="SUPFAM" id="SSF52172">
    <property type="entry name" value="CheY-like"/>
    <property type="match status" value="1"/>
</dbReference>
<dbReference type="EMBL" id="CP015629">
    <property type="protein sequence ID" value="ANF34211.1"/>
    <property type="molecule type" value="Genomic_DNA"/>
</dbReference>
<keyword evidence="5" id="KW-0805">Transcription regulation</keyword>
<evidence type="ECO:0000256" key="6">
    <source>
        <dbReference type="ARBA" id="ARBA00023125"/>
    </source>
</evidence>
<dbReference type="SUPFAM" id="SSF52540">
    <property type="entry name" value="P-loop containing nucleoside triphosphate hydrolases"/>
    <property type="match status" value="1"/>
</dbReference>
<dbReference type="CDD" id="cd00009">
    <property type="entry name" value="AAA"/>
    <property type="match status" value="1"/>
</dbReference>
<dbReference type="InterPro" id="IPR009057">
    <property type="entry name" value="Homeodomain-like_sf"/>
</dbReference>
<dbReference type="PROSITE" id="PS00675">
    <property type="entry name" value="SIGMA54_INTERACT_1"/>
    <property type="match status" value="1"/>
</dbReference>
<dbReference type="PRINTS" id="PR01590">
    <property type="entry name" value="HTHFIS"/>
</dbReference>
<evidence type="ECO:0000313" key="11">
    <source>
        <dbReference type="EMBL" id="ANF34211.1"/>
    </source>
</evidence>
<dbReference type="Gene3D" id="1.10.8.60">
    <property type="match status" value="1"/>
</dbReference>
<dbReference type="InterPro" id="IPR002197">
    <property type="entry name" value="HTH_Fis"/>
</dbReference>
<gene>
    <name evidence="11" type="ORF">A7978_03860</name>
</gene>
<organism evidence="11 12">
    <name type="scientific">Borrelia turicatae</name>
    <dbReference type="NCBI Taxonomy" id="142"/>
    <lineage>
        <taxon>Bacteria</taxon>
        <taxon>Pseudomonadati</taxon>
        <taxon>Spirochaetota</taxon>
        <taxon>Spirochaetia</taxon>
        <taxon>Spirochaetales</taxon>
        <taxon>Borreliaceae</taxon>
        <taxon>Borrelia</taxon>
    </lineage>
</organism>
<name>A0A172XC21_BORTU</name>
<evidence type="ECO:0000256" key="2">
    <source>
        <dbReference type="ARBA" id="ARBA00022741"/>
    </source>
</evidence>
<feature type="domain" description="Sigma-54 factor interaction" evidence="9">
    <location>
        <begin position="145"/>
        <end position="374"/>
    </location>
</feature>
<keyword evidence="1 8" id="KW-0597">Phosphoprotein</keyword>
<dbReference type="PROSITE" id="PS50110">
    <property type="entry name" value="RESPONSE_REGULATORY"/>
    <property type="match status" value="1"/>
</dbReference>
<keyword evidence="4" id="KW-0902">Two-component regulatory system</keyword>
<dbReference type="GO" id="GO:0043565">
    <property type="term" value="F:sequence-specific DNA binding"/>
    <property type="evidence" value="ECO:0007669"/>
    <property type="project" value="InterPro"/>
</dbReference>
<dbReference type="PROSITE" id="PS00676">
    <property type="entry name" value="SIGMA54_INTERACT_2"/>
    <property type="match status" value="1"/>
</dbReference>
<evidence type="ECO:0000256" key="3">
    <source>
        <dbReference type="ARBA" id="ARBA00022840"/>
    </source>
</evidence>
<dbReference type="Pfam" id="PF00158">
    <property type="entry name" value="Sigma54_activat"/>
    <property type="match status" value="1"/>
</dbReference>
<keyword evidence="2" id="KW-0547">Nucleotide-binding</keyword>
<dbReference type="InterPro" id="IPR025943">
    <property type="entry name" value="Sigma_54_int_dom_ATP-bd_2"/>
</dbReference>
<protein>
    <submittedName>
        <fullName evidence="11">Transcriptional regulator</fullName>
    </submittedName>
</protein>
<dbReference type="AlphaFoldDB" id="A0A172XC21"/>
<dbReference type="Proteomes" id="UP000264231">
    <property type="component" value="Chromosome"/>
</dbReference>
<feature type="domain" description="Response regulatory" evidence="10">
    <location>
        <begin position="3"/>
        <end position="117"/>
    </location>
</feature>
<evidence type="ECO:0000259" key="10">
    <source>
        <dbReference type="PROSITE" id="PS50110"/>
    </source>
</evidence>
<dbReference type="GO" id="GO:0005524">
    <property type="term" value="F:ATP binding"/>
    <property type="evidence" value="ECO:0007669"/>
    <property type="project" value="UniProtKB-KW"/>
</dbReference>
<dbReference type="SMART" id="SM00448">
    <property type="entry name" value="REC"/>
    <property type="match status" value="1"/>
</dbReference>
<dbReference type="InterPro" id="IPR002078">
    <property type="entry name" value="Sigma_54_int"/>
</dbReference>
<keyword evidence="7" id="KW-0804">Transcription</keyword>
<dbReference type="InterPro" id="IPR011006">
    <property type="entry name" value="CheY-like_superfamily"/>
</dbReference>
<dbReference type="InterPro" id="IPR025944">
    <property type="entry name" value="Sigma_54_int_dom_CS"/>
</dbReference>
<evidence type="ECO:0000256" key="4">
    <source>
        <dbReference type="ARBA" id="ARBA00023012"/>
    </source>
</evidence>
<dbReference type="RefSeq" id="WP_011772694.1">
    <property type="nucleotide sequence ID" value="NZ_CP015629.1"/>
</dbReference>
<accession>A0A172XC21</accession>
<dbReference type="InterPro" id="IPR058031">
    <property type="entry name" value="AAA_lid_NorR"/>
</dbReference>
<dbReference type="SUPFAM" id="SSF46689">
    <property type="entry name" value="Homeodomain-like"/>
    <property type="match status" value="1"/>
</dbReference>
<evidence type="ECO:0000259" key="9">
    <source>
        <dbReference type="PROSITE" id="PS50045"/>
    </source>
</evidence>
<dbReference type="PROSITE" id="PS50045">
    <property type="entry name" value="SIGMA54_INTERACT_4"/>
    <property type="match status" value="1"/>
</dbReference>
<dbReference type="GO" id="GO:0000160">
    <property type="term" value="P:phosphorelay signal transduction system"/>
    <property type="evidence" value="ECO:0007669"/>
    <property type="project" value="UniProtKB-KW"/>
</dbReference>
<dbReference type="Pfam" id="PF00072">
    <property type="entry name" value="Response_reg"/>
    <property type="match status" value="1"/>
</dbReference>
<dbReference type="Pfam" id="PF25601">
    <property type="entry name" value="AAA_lid_14"/>
    <property type="match status" value="1"/>
</dbReference>
<dbReference type="InterPro" id="IPR001789">
    <property type="entry name" value="Sig_transdc_resp-reg_receiver"/>
</dbReference>
<feature type="modified residue" description="4-aspartylphosphate" evidence="8">
    <location>
        <position position="52"/>
    </location>
</feature>
<dbReference type="InterPro" id="IPR025662">
    <property type="entry name" value="Sigma_54_int_dom_ATP-bd_1"/>
</dbReference>
<dbReference type="Pfam" id="PF02954">
    <property type="entry name" value="HTH_8"/>
    <property type="match status" value="1"/>
</dbReference>
<keyword evidence="3" id="KW-0067">ATP-binding</keyword>
<dbReference type="FunFam" id="3.40.50.300:FF:000006">
    <property type="entry name" value="DNA-binding transcriptional regulator NtrC"/>
    <property type="match status" value="1"/>
</dbReference>
<dbReference type="Gene3D" id="3.40.50.2300">
    <property type="match status" value="1"/>
</dbReference>
<dbReference type="Gene3D" id="3.40.50.300">
    <property type="entry name" value="P-loop containing nucleotide triphosphate hydrolases"/>
    <property type="match status" value="1"/>
</dbReference>
<keyword evidence="6" id="KW-0238">DNA-binding</keyword>
<sequence>MSKLLVADDEKNIREGIATYLEEEGYFVFTASDGKEALETIKNEKIDAIISDLRMPQISGEELLKIVKDKNPNIPFIILTAHGTVDSAVDAMREGAYDFLTKPVDLERLLLIIKRALNGKNDKRHENISQDNVIIRKDLNYYERIFGKSLIMQKTLELVKKIAKSKASVLITGESGVGKEVIADAIFDLSNRNDKPFIKVNCAALSESTLESELFGHEKGAFTGAISQKKGRFELADKGTIFLDEIVETSPEVQVKLLRVLQNRTFERVGGETTMQVDIRLLTATNKNIEEEIKKGRFREDLFYRLNIININIPPLRERKDDIPKLTKILIKDVASENNREEKSLSNDALKALYAYDWPGNIRELKNVLESALILSKEKQIVKDDLPPKIRNNTNQIVKIILPIGISLKEAEKEIIKQTLLHSKNNKSKCAEILKIGRKTLHNKITEYDIDSIKHN</sequence>